<reference evidence="1" key="1">
    <citation type="submission" date="2022-04" db="EMBL/GenBank/DDBJ databases">
        <title>A functionally conserved STORR gene fusion in Papaver species that diverged 16.8 million years ago.</title>
        <authorList>
            <person name="Catania T."/>
        </authorList>
    </citation>
    <scope>NUCLEOTIDE SEQUENCE</scope>
    <source>
        <strain evidence="1">S-188037</strain>
    </source>
</reference>
<dbReference type="GO" id="GO:0005739">
    <property type="term" value="C:mitochondrion"/>
    <property type="evidence" value="ECO:0007669"/>
    <property type="project" value="TreeGrafter"/>
</dbReference>
<evidence type="ECO:0000313" key="1">
    <source>
        <dbReference type="EMBL" id="KAI3925405.1"/>
    </source>
</evidence>
<dbReference type="Proteomes" id="UP001202328">
    <property type="component" value="Unassembled WGS sequence"/>
</dbReference>
<dbReference type="EMBL" id="JAJJMB010008110">
    <property type="protein sequence ID" value="KAI3925405.1"/>
    <property type="molecule type" value="Genomic_DNA"/>
</dbReference>
<dbReference type="Pfam" id="PF03242">
    <property type="entry name" value="LEA_3a"/>
    <property type="match status" value="1"/>
</dbReference>
<name>A0AAD4SXP8_9MAGN</name>
<dbReference type="AlphaFoldDB" id="A0AAD4SXP8"/>
<dbReference type="GO" id="GO:0006950">
    <property type="term" value="P:response to stress"/>
    <property type="evidence" value="ECO:0007669"/>
    <property type="project" value="TreeGrafter"/>
</dbReference>
<sequence length="102" mass="10823">MFSITMSGSLSNTKLVLTSLMDGISLSVNRSRGITSVATQAVGSTVVKGEKVKKPSPGGAVTEVSPWVPDAVTGYYRPENHANDIDVAALRDTLLNQKTNHH</sequence>
<dbReference type="PANTHER" id="PTHR33509:SF5">
    <property type="entry name" value="PROTEIN SENESCENCE-ASSOCIATED GENE 21, MITOCHONDRIAL"/>
    <property type="match status" value="1"/>
</dbReference>
<accession>A0AAD4SXP8</accession>
<protein>
    <submittedName>
        <fullName evidence="1">Uncharacterized protein</fullName>
    </submittedName>
</protein>
<gene>
    <name evidence="1" type="ORF">MKW98_015753</name>
</gene>
<proteinExistence type="predicted"/>
<dbReference type="PANTHER" id="PTHR33509">
    <property type="entry name" value="LATE EMBRYOGENIS ABUNDANT PROTEIN 2-RELATED"/>
    <property type="match status" value="1"/>
</dbReference>
<dbReference type="InterPro" id="IPR004926">
    <property type="entry name" value="LEA_3a"/>
</dbReference>
<comment type="caution">
    <text evidence="1">The sequence shown here is derived from an EMBL/GenBank/DDBJ whole genome shotgun (WGS) entry which is preliminary data.</text>
</comment>
<evidence type="ECO:0000313" key="2">
    <source>
        <dbReference type="Proteomes" id="UP001202328"/>
    </source>
</evidence>
<organism evidence="1 2">
    <name type="scientific">Papaver atlanticum</name>
    <dbReference type="NCBI Taxonomy" id="357466"/>
    <lineage>
        <taxon>Eukaryota</taxon>
        <taxon>Viridiplantae</taxon>
        <taxon>Streptophyta</taxon>
        <taxon>Embryophyta</taxon>
        <taxon>Tracheophyta</taxon>
        <taxon>Spermatophyta</taxon>
        <taxon>Magnoliopsida</taxon>
        <taxon>Ranunculales</taxon>
        <taxon>Papaveraceae</taxon>
        <taxon>Papaveroideae</taxon>
        <taxon>Papaver</taxon>
    </lineage>
</organism>
<keyword evidence="2" id="KW-1185">Reference proteome</keyword>